<dbReference type="AlphaFoldDB" id="A0A0C3EIP7"/>
<name>A0A0C3EIP7_PILCF</name>
<protein>
    <submittedName>
        <fullName evidence="1">Uncharacterized protein</fullName>
    </submittedName>
</protein>
<sequence length="80" mass="9511">MPEPLKLTEVEAVIRAKMPRCDARGIVWIVLHTTRVGSKKGSLIHQLLWMERFLREEGIVKTKRHEEHRELARKKEQEKE</sequence>
<keyword evidence="2" id="KW-1185">Reference proteome</keyword>
<reference evidence="2" key="2">
    <citation type="submission" date="2015-01" db="EMBL/GenBank/DDBJ databases">
        <title>Evolutionary Origins and Diversification of the Mycorrhizal Mutualists.</title>
        <authorList>
            <consortium name="DOE Joint Genome Institute"/>
            <consortium name="Mycorrhizal Genomics Consortium"/>
            <person name="Kohler A."/>
            <person name="Kuo A."/>
            <person name="Nagy L.G."/>
            <person name="Floudas D."/>
            <person name="Copeland A."/>
            <person name="Barry K.W."/>
            <person name="Cichocki N."/>
            <person name="Veneault-Fourrey C."/>
            <person name="LaButti K."/>
            <person name="Lindquist E.A."/>
            <person name="Lipzen A."/>
            <person name="Lundell T."/>
            <person name="Morin E."/>
            <person name="Murat C."/>
            <person name="Riley R."/>
            <person name="Ohm R."/>
            <person name="Sun H."/>
            <person name="Tunlid A."/>
            <person name="Henrissat B."/>
            <person name="Grigoriev I.V."/>
            <person name="Hibbett D.S."/>
            <person name="Martin F."/>
        </authorList>
    </citation>
    <scope>NUCLEOTIDE SEQUENCE [LARGE SCALE GENOMIC DNA]</scope>
    <source>
        <strain evidence="2">F 1598</strain>
    </source>
</reference>
<evidence type="ECO:0000313" key="1">
    <source>
        <dbReference type="EMBL" id="KIM72510.1"/>
    </source>
</evidence>
<evidence type="ECO:0000313" key="2">
    <source>
        <dbReference type="Proteomes" id="UP000054166"/>
    </source>
</evidence>
<dbReference type="HOGENOM" id="CLU_2590634_0_0_1"/>
<proteinExistence type="predicted"/>
<dbReference type="InParanoid" id="A0A0C3EIP7"/>
<organism evidence="1 2">
    <name type="scientific">Piloderma croceum (strain F 1598)</name>
    <dbReference type="NCBI Taxonomy" id="765440"/>
    <lineage>
        <taxon>Eukaryota</taxon>
        <taxon>Fungi</taxon>
        <taxon>Dikarya</taxon>
        <taxon>Basidiomycota</taxon>
        <taxon>Agaricomycotina</taxon>
        <taxon>Agaricomycetes</taxon>
        <taxon>Agaricomycetidae</taxon>
        <taxon>Atheliales</taxon>
        <taxon>Atheliaceae</taxon>
        <taxon>Piloderma</taxon>
    </lineage>
</organism>
<gene>
    <name evidence="1" type="ORF">PILCRDRAFT_16062</name>
</gene>
<dbReference type="EMBL" id="KN833126">
    <property type="protein sequence ID" value="KIM72510.1"/>
    <property type="molecule type" value="Genomic_DNA"/>
</dbReference>
<accession>A0A0C3EIP7</accession>
<reference evidence="1 2" key="1">
    <citation type="submission" date="2014-04" db="EMBL/GenBank/DDBJ databases">
        <authorList>
            <consortium name="DOE Joint Genome Institute"/>
            <person name="Kuo A."/>
            <person name="Tarkka M."/>
            <person name="Buscot F."/>
            <person name="Kohler A."/>
            <person name="Nagy L.G."/>
            <person name="Floudas D."/>
            <person name="Copeland A."/>
            <person name="Barry K.W."/>
            <person name="Cichocki N."/>
            <person name="Veneault-Fourrey C."/>
            <person name="LaButti K."/>
            <person name="Lindquist E.A."/>
            <person name="Lipzen A."/>
            <person name="Lundell T."/>
            <person name="Morin E."/>
            <person name="Murat C."/>
            <person name="Sun H."/>
            <person name="Tunlid A."/>
            <person name="Henrissat B."/>
            <person name="Grigoriev I.V."/>
            <person name="Hibbett D.S."/>
            <person name="Martin F."/>
            <person name="Nordberg H.P."/>
            <person name="Cantor M.N."/>
            <person name="Hua S.X."/>
        </authorList>
    </citation>
    <scope>NUCLEOTIDE SEQUENCE [LARGE SCALE GENOMIC DNA]</scope>
    <source>
        <strain evidence="1 2">F 1598</strain>
    </source>
</reference>
<dbReference type="Proteomes" id="UP000054166">
    <property type="component" value="Unassembled WGS sequence"/>
</dbReference>